<reference evidence="1 2" key="1">
    <citation type="journal article" date="2019" name="Commun. Biol.">
        <title>The bagworm genome reveals a unique fibroin gene that provides high tensile strength.</title>
        <authorList>
            <person name="Kono N."/>
            <person name="Nakamura H."/>
            <person name="Ohtoshi R."/>
            <person name="Tomita M."/>
            <person name="Numata K."/>
            <person name="Arakawa K."/>
        </authorList>
    </citation>
    <scope>NUCLEOTIDE SEQUENCE [LARGE SCALE GENOMIC DNA]</scope>
</reference>
<dbReference type="Proteomes" id="UP000299102">
    <property type="component" value="Unassembled WGS sequence"/>
</dbReference>
<name>A0A4C1T309_EUMVA</name>
<keyword evidence="2" id="KW-1185">Reference proteome</keyword>
<gene>
    <name evidence="1" type="ORF">EVAR_7195_1</name>
</gene>
<proteinExistence type="predicted"/>
<evidence type="ECO:0000313" key="2">
    <source>
        <dbReference type="Proteomes" id="UP000299102"/>
    </source>
</evidence>
<comment type="caution">
    <text evidence="1">The sequence shown here is derived from an EMBL/GenBank/DDBJ whole genome shotgun (WGS) entry which is preliminary data.</text>
</comment>
<organism evidence="1 2">
    <name type="scientific">Eumeta variegata</name>
    <name type="common">Bagworm moth</name>
    <name type="synonym">Eumeta japonica</name>
    <dbReference type="NCBI Taxonomy" id="151549"/>
    <lineage>
        <taxon>Eukaryota</taxon>
        <taxon>Metazoa</taxon>
        <taxon>Ecdysozoa</taxon>
        <taxon>Arthropoda</taxon>
        <taxon>Hexapoda</taxon>
        <taxon>Insecta</taxon>
        <taxon>Pterygota</taxon>
        <taxon>Neoptera</taxon>
        <taxon>Endopterygota</taxon>
        <taxon>Lepidoptera</taxon>
        <taxon>Glossata</taxon>
        <taxon>Ditrysia</taxon>
        <taxon>Tineoidea</taxon>
        <taxon>Psychidae</taxon>
        <taxon>Oiketicinae</taxon>
        <taxon>Eumeta</taxon>
    </lineage>
</organism>
<protein>
    <submittedName>
        <fullName evidence="1">Uncharacterized protein</fullName>
    </submittedName>
</protein>
<dbReference type="AlphaFoldDB" id="A0A4C1T309"/>
<sequence length="105" mass="12328">MFREIKHFKFMICEYGRTLNLEVHLNFGWFHRAMKSSRYQKRRSWTIALTRTAPLIVSPPETVHGMGRFLDMVKCCAFACHATKFQATFIDALIATYRKDSNPHT</sequence>
<evidence type="ECO:0000313" key="1">
    <source>
        <dbReference type="EMBL" id="GBP08575.1"/>
    </source>
</evidence>
<dbReference type="EMBL" id="BGZK01000032">
    <property type="protein sequence ID" value="GBP08575.1"/>
    <property type="molecule type" value="Genomic_DNA"/>
</dbReference>
<accession>A0A4C1T309</accession>